<keyword evidence="3" id="KW-1185">Reference proteome</keyword>
<evidence type="ECO:0000259" key="1">
    <source>
        <dbReference type="Pfam" id="PF09361"/>
    </source>
</evidence>
<comment type="caution">
    <text evidence="2">The sequence shown here is derived from an EMBL/GenBank/DDBJ whole genome shotgun (WGS) entry which is preliminary data.</text>
</comment>
<accession>A0A2K1Q1W9</accession>
<name>A0A2K1Q1W9_9GAMM</name>
<evidence type="ECO:0000313" key="3">
    <source>
        <dbReference type="Proteomes" id="UP000236220"/>
    </source>
</evidence>
<feature type="domain" description="Phasin" evidence="1">
    <location>
        <begin position="7"/>
        <end position="108"/>
    </location>
</feature>
<dbReference type="Proteomes" id="UP000236220">
    <property type="component" value="Unassembled WGS sequence"/>
</dbReference>
<dbReference type="EMBL" id="NPZB01000001">
    <property type="protein sequence ID" value="PNS09035.1"/>
    <property type="molecule type" value="Genomic_DNA"/>
</dbReference>
<proteinExistence type="predicted"/>
<dbReference type="OrthoDB" id="6058047at2"/>
<dbReference type="Pfam" id="PF09361">
    <property type="entry name" value="Phasin_2"/>
    <property type="match status" value="1"/>
</dbReference>
<evidence type="ECO:0000313" key="2">
    <source>
        <dbReference type="EMBL" id="PNS09035.1"/>
    </source>
</evidence>
<sequence length="131" mass="14439">MYQQFNEQFAANTRQYAETAAHINRLAVQNIEHVFGLQLAAVEENTGAAFAFFNQLLDVRDLNGLREVVPAGVQIAREGIERSVVAGQEAYESTIKTNETIGQIAKGQFEQATKKATAQVEKVAKTAGRRK</sequence>
<gene>
    <name evidence="2" type="ORF">Lysil_0664</name>
</gene>
<protein>
    <submittedName>
        <fullName evidence="2">Phasin protein</fullName>
    </submittedName>
</protein>
<dbReference type="InterPro" id="IPR018968">
    <property type="entry name" value="Phasin"/>
</dbReference>
<reference evidence="2 3" key="1">
    <citation type="submission" date="2017-08" db="EMBL/GenBank/DDBJ databases">
        <title>Lysobacter sylvestris genome.</title>
        <authorList>
            <person name="Zhang D.-C."/>
            <person name="Albuquerque L."/>
            <person name="Franca L."/>
            <person name="Froufe H.J.C."/>
            <person name="Barroso C."/>
            <person name="Egas C."/>
            <person name="Da Costa M."/>
            <person name="Margesin R."/>
        </authorList>
    </citation>
    <scope>NUCLEOTIDE SEQUENCE [LARGE SCALE GENOMIC DNA]</scope>
    <source>
        <strain evidence="2 3">AM20-91</strain>
    </source>
</reference>
<dbReference type="AlphaFoldDB" id="A0A2K1Q1W9"/>
<organism evidence="2 3">
    <name type="scientific">Solilutibacter silvestris</name>
    <dbReference type="NCBI Taxonomy" id="1645665"/>
    <lineage>
        <taxon>Bacteria</taxon>
        <taxon>Pseudomonadati</taxon>
        <taxon>Pseudomonadota</taxon>
        <taxon>Gammaproteobacteria</taxon>
        <taxon>Lysobacterales</taxon>
        <taxon>Lysobacteraceae</taxon>
        <taxon>Solilutibacter</taxon>
    </lineage>
</organism>
<dbReference type="RefSeq" id="WP_103074142.1">
    <property type="nucleotide sequence ID" value="NZ_NPZB01000001.1"/>
</dbReference>